<evidence type="ECO:0008006" key="10">
    <source>
        <dbReference type="Google" id="ProtNLM"/>
    </source>
</evidence>
<feature type="transmembrane region" description="Helical" evidence="7">
    <location>
        <begin position="285"/>
        <end position="303"/>
    </location>
</feature>
<sequence>MDSYHLDSKQVKNVDVSDSPGSPPNGADDVFDDGLSHVAEKFRGTSADKRDMMVMGKKQVLRRNFSFITMLGFASTCIASWEGILTYDDILYPSPPFVSSTLTVLRLFSRYLGFVLTDGGLPLLFWGFIACAIGQTLVYASVAEMASMSPTAGGQYHWVSEFAPQRLRKVLSYYSGWLTAIGWQVYNASVCFLVGTMIQGLIVLNDPTYIYKRWHGTLLSMSTTVFCISFNTVLASRLPIIEGMVLILHVLGFFAVVITLWVMAPRADAHTALLDFTNSGGWSSDGLSAMIGLLAPMAVLVGYDCSVHMSEEIKDASVTLPRAIMGSVLVNITLVFVVVTTLCFTTGDQTVAASSATGYPFIQVFYGATNSFAGTNVLTAIIIVMMAACAVSEVAAASRQIWAFARDGGLPASPWLARISPGWNIPLPAVSVTLLVSALISLINIGSTVALNAITSLGAIATLVSYFLTISCVLYRRITGPELPPRRWSLGRWGLIINVAALLFLIPLIFFLSWPLVTPVTATTMNWSSTMLGGSLIIATAYYLVWGKTSYVPPVVHVKRNM</sequence>
<organism evidence="8 9">
    <name type="scientific">Fonsecaea erecta</name>
    <dbReference type="NCBI Taxonomy" id="1367422"/>
    <lineage>
        <taxon>Eukaryota</taxon>
        <taxon>Fungi</taxon>
        <taxon>Dikarya</taxon>
        <taxon>Ascomycota</taxon>
        <taxon>Pezizomycotina</taxon>
        <taxon>Eurotiomycetes</taxon>
        <taxon>Chaetothyriomycetidae</taxon>
        <taxon>Chaetothyriales</taxon>
        <taxon>Herpotrichiellaceae</taxon>
        <taxon>Fonsecaea</taxon>
    </lineage>
</organism>
<keyword evidence="5 7" id="KW-0472">Membrane</keyword>
<dbReference type="GO" id="GO:0016020">
    <property type="term" value="C:membrane"/>
    <property type="evidence" value="ECO:0007669"/>
    <property type="project" value="UniProtKB-SubCell"/>
</dbReference>
<evidence type="ECO:0000256" key="5">
    <source>
        <dbReference type="ARBA" id="ARBA00023136"/>
    </source>
</evidence>
<evidence type="ECO:0000256" key="3">
    <source>
        <dbReference type="ARBA" id="ARBA00022692"/>
    </source>
</evidence>
<feature type="compositionally biased region" description="Basic and acidic residues" evidence="6">
    <location>
        <begin position="1"/>
        <end position="12"/>
    </location>
</feature>
<reference evidence="8 9" key="1">
    <citation type="submission" date="2016-04" db="EMBL/GenBank/DDBJ databases">
        <title>Draft genome of Fonsecaea erecta CBS 125763.</title>
        <authorList>
            <person name="Weiss V.A."/>
            <person name="Vicente V.A."/>
            <person name="Raittz R.T."/>
            <person name="Moreno L.F."/>
            <person name="De Souza E.M."/>
            <person name="Pedrosa F.O."/>
            <person name="Steffens M.B."/>
            <person name="Faoro H."/>
            <person name="Tadra-Sfeir M.Z."/>
            <person name="Najafzadeh M.J."/>
            <person name="Felipe M.S."/>
            <person name="Teixeira M."/>
            <person name="Sun J."/>
            <person name="Xi L."/>
            <person name="Gomes R."/>
            <person name="De Azevedo C.M."/>
            <person name="Salgado C.G."/>
            <person name="Da Silva M.B."/>
            <person name="Nascimento M.F."/>
            <person name="Queiroz-Telles F."/>
            <person name="Attili D.S."/>
            <person name="Gorbushina A."/>
        </authorList>
    </citation>
    <scope>NUCLEOTIDE SEQUENCE [LARGE SCALE GENOMIC DNA]</scope>
    <source>
        <strain evidence="8 9">CBS 125763</strain>
    </source>
</reference>
<keyword evidence="9" id="KW-1185">Reference proteome</keyword>
<name>A0A178ZTV0_9EURO</name>
<dbReference type="RefSeq" id="XP_018696218.1">
    <property type="nucleotide sequence ID" value="XM_018833594.1"/>
</dbReference>
<dbReference type="EMBL" id="LVYI01000002">
    <property type="protein sequence ID" value="OAP62851.1"/>
    <property type="molecule type" value="Genomic_DNA"/>
</dbReference>
<comment type="caution">
    <text evidence="8">The sequence shown here is derived from an EMBL/GenBank/DDBJ whole genome shotgun (WGS) entry which is preliminary data.</text>
</comment>
<feature type="transmembrane region" description="Helical" evidence="7">
    <location>
        <begin position="380"/>
        <end position="402"/>
    </location>
</feature>
<dbReference type="OrthoDB" id="3257095at2759"/>
<keyword evidence="4 7" id="KW-1133">Transmembrane helix</keyword>
<evidence type="ECO:0000256" key="6">
    <source>
        <dbReference type="SAM" id="MobiDB-lite"/>
    </source>
</evidence>
<evidence type="ECO:0000313" key="8">
    <source>
        <dbReference type="EMBL" id="OAP62851.1"/>
    </source>
</evidence>
<feature type="transmembrane region" description="Helical" evidence="7">
    <location>
        <begin position="120"/>
        <end position="142"/>
    </location>
</feature>
<evidence type="ECO:0000256" key="2">
    <source>
        <dbReference type="ARBA" id="ARBA00022448"/>
    </source>
</evidence>
<keyword evidence="3 7" id="KW-0812">Transmembrane</keyword>
<evidence type="ECO:0000256" key="7">
    <source>
        <dbReference type="SAM" id="Phobius"/>
    </source>
</evidence>
<dbReference type="AlphaFoldDB" id="A0A178ZTV0"/>
<evidence type="ECO:0000256" key="1">
    <source>
        <dbReference type="ARBA" id="ARBA00004141"/>
    </source>
</evidence>
<feature type="region of interest" description="Disordered" evidence="6">
    <location>
        <begin position="1"/>
        <end position="27"/>
    </location>
</feature>
<feature type="transmembrane region" description="Helical" evidence="7">
    <location>
        <begin position="423"/>
        <end position="443"/>
    </location>
</feature>
<dbReference type="Pfam" id="PF13520">
    <property type="entry name" value="AA_permease_2"/>
    <property type="match status" value="1"/>
</dbReference>
<keyword evidence="2" id="KW-0813">Transport</keyword>
<feature type="transmembrane region" description="Helical" evidence="7">
    <location>
        <begin position="181"/>
        <end position="204"/>
    </location>
</feature>
<proteinExistence type="predicted"/>
<feature type="transmembrane region" description="Helical" evidence="7">
    <location>
        <begin position="449"/>
        <end position="475"/>
    </location>
</feature>
<feature type="transmembrane region" description="Helical" evidence="7">
    <location>
        <begin position="240"/>
        <end position="264"/>
    </location>
</feature>
<feature type="transmembrane region" description="Helical" evidence="7">
    <location>
        <begin position="65"/>
        <end position="84"/>
    </location>
</feature>
<dbReference type="InterPro" id="IPR002293">
    <property type="entry name" value="AA/rel_permease1"/>
</dbReference>
<gene>
    <name evidence="8" type="ORF">AYL99_02078</name>
</gene>
<dbReference type="GeneID" id="30006248"/>
<dbReference type="STRING" id="1367422.A0A178ZTV0"/>
<evidence type="ECO:0000256" key="4">
    <source>
        <dbReference type="ARBA" id="ARBA00022989"/>
    </source>
</evidence>
<dbReference type="PANTHER" id="PTHR45649:SF41">
    <property type="entry name" value="TRANSPORTER, PUTATIVE (EUROFUNG)-RELATED"/>
    <property type="match status" value="1"/>
</dbReference>
<dbReference type="Proteomes" id="UP000078343">
    <property type="component" value="Unassembled WGS sequence"/>
</dbReference>
<dbReference type="Gene3D" id="1.20.1740.10">
    <property type="entry name" value="Amino acid/polyamine transporter I"/>
    <property type="match status" value="1"/>
</dbReference>
<feature type="transmembrane region" description="Helical" evidence="7">
    <location>
        <begin position="526"/>
        <end position="545"/>
    </location>
</feature>
<accession>A0A178ZTV0</accession>
<dbReference type="GO" id="GO:0022857">
    <property type="term" value="F:transmembrane transporter activity"/>
    <property type="evidence" value="ECO:0007669"/>
    <property type="project" value="InterPro"/>
</dbReference>
<feature type="transmembrane region" description="Helical" evidence="7">
    <location>
        <begin position="495"/>
        <end position="514"/>
    </location>
</feature>
<feature type="transmembrane region" description="Helical" evidence="7">
    <location>
        <begin position="323"/>
        <end position="344"/>
    </location>
</feature>
<comment type="subcellular location">
    <subcellularLocation>
        <location evidence="1">Membrane</location>
        <topology evidence="1">Multi-pass membrane protein</topology>
    </subcellularLocation>
</comment>
<protein>
    <recommendedName>
        <fullName evidence="10">Amino acid permease/ SLC12A domain-containing protein</fullName>
    </recommendedName>
</protein>
<dbReference type="PANTHER" id="PTHR45649">
    <property type="entry name" value="AMINO-ACID PERMEASE BAT1"/>
    <property type="match status" value="1"/>
</dbReference>
<evidence type="ECO:0000313" key="9">
    <source>
        <dbReference type="Proteomes" id="UP000078343"/>
    </source>
</evidence>
<feature type="transmembrane region" description="Helical" evidence="7">
    <location>
        <begin position="216"/>
        <end position="234"/>
    </location>
</feature>